<dbReference type="SUPFAM" id="SSF52777">
    <property type="entry name" value="CoA-dependent acyltransferases"/>
    <property type="match status" value="1"/>
</dbReference>
<keyword evidence="3" id="KW-1185">Reference proteome</keyword>
<dbReference type="InterPro" id="IPR023213">
    <property type="entry name" value="CAT-like_dom_sf"/>
</dbReference>
<feature type="non-terminal residue" evidence="2">
    <location>
        <position position="1"/>
    </location>
</feature>
<organism evidence="2 3">
    <name type="scientific">Photorhabdus stackebrandtii</name>
    <dbReference type="NCBI Taxonomy" id="1123042"/>
    <lineage>
        <taxon>Bacteria</taxon>
        <taxon>Pseudomonadati</taxon>
        <taxon>Pseudomonadota</taxon>
        <taxon>Gammaproteobacteria</taxon>
        <taxon>Enterobacterales</taxon>
        <taxon>Morganellaceae</taxon>
        <taxon>Photorhabdus</taxon>
    </lineage>
</organism>
<feature type="non-terminal residue" evidence="2">
    <location>
        <position position="195"/>
    </location>
</feature>
<evidence type="ECO:0000313" key="2">
    <source>
        <dbReference type="EMBL" id="NHB98911.1"/>
    </source>
</evidence>
<reference evidence="2 3" key="1">
    <citation type="submission" date="2018-02" db="EMBL/GenBank/DDBJ databases">
        <authorList>
            <person name="Machado R.A."/>
        </authorList>
    </citation>
    <scope>NUCLEOTIDE SEQUENCE [LARGE SCALE GENOMIC DNA]</scope>
    <source>
        <strain evidence="2 3">DSM 23271</strain>
    </source>
</reference>
<dbReference type="PANTHER" id="PTHR45398">
    <property type="match status" value="1"/>
</dbReference>
<dbReference type="Gene3D" id="3.30.559.30">
    <property type="entry name" value="Nonribosomal peptide synthetase, condensation domain"/>
    <property type="match status" value="1"/>
</dbReference>
<dbReference type="CDD" id="cd19531">
    <property type="entry name" value="LCL_NRPS-like"/>
    <property type="match status" value="1"/>
</dbReference>
<protein>
    <submittedName>
        <fullName evidence="2">Non-ribosomal peptide synthetase</fullName>
    </submittedName>
</protein>
<feature type="domain" description="Condensation" evidence="1">
    <location>
        <begin position="5"/>
        <end position="194"/>
    </location>
</feature>
<dbReference type="PANTHER" id="PTHR45398:SF1">
    <property type="entry name" value="ENZYME, PUTATIVE (JCVI)-RELATED"/>
    <property type="match status" value="1"/>
</dbReference>
<evidence type="ECO:0000259" key="1">
    <source>
        <dbReference type="Pfam" id="PF00668"/>
    </source>
</evidence>
<dbReference type="Gene3D" id="3.30.559.10">
    <property type="entry name" value="Chloramphenicol acetyltransferase-like domain"/>
    <property type="match status" value="1"/>
</dbReference>
<dbReference type="GO" id="GO:0003824">
    <property type="term" value="F:catalytic activity"/>
    <property type="evidence" value="ECO:0007669"/>
    <property type="project" value="InterPro"/>
</dbReference>
<dbReference type="Pfam" id="PF00668">
    <property type="entry name" value="Condensation"/>
    <property type="match status" value="1"/>
</dbReference>
<proteinExistence type="predicted"/>
<name>A0A7X5TMA7_9GAMM</name>
<accession>A0A7X5TMA7</accession>
<sequence>GQPDPLPPLAIQYPDYAAWQHQWFSAERTQAQSDYWRTTLADAPVLLALPTDRPRPPEPSFAGQVLPVRLGPELTTALKQLSQQHGVTLFMTVLSAWGVVLSRLSGQEDIIIGTPSAGRSRQEVESLMGFFVNTLALRMNFSGALTVAELLTQVRQTALAAQAHQDLPFEQVVEIVQPPRRLAHTPLFQVMFAWQ</sequence>
<evidence type="ECO:0000313" key="3">
    <source>
        <dbReference type="Proteomes" id="UP000547931"/>
    </source>
</evidence>
<dbReference type="EMBL" id="PUJV01000169">
    <property type="protein sequence ID" value="NHB98911.1"/>
    <property type="molecule type" value="Genomic_DNA"/>
</dbReference>
<dbReference type="AlphaFoldDB" id="A0A7X5TMA7"/>
<dbReference type="Proteomes" id="UP000547931">
    <property type="component" value="Unassembled WGS sequence"/>
</dbReference>
<comment type="caution">
    <text evidence="2">The sequence shown here is derived from an EMBL/GenBank/DDBJ whole genome shotgun (WGS) entry which is preliminary data.</text>
</comment>
<dbReference type="InterPro" id="IPR001242">
    <property type="entry name" value="Condensation_dom"/>
</dbReference>
<gene>
    <name evidence="2" type="ORF">C5470_22495</name>
</gene>